<evidence type="ECO:0000313" key="11">
    <source>
        <dbReference type="Proteomes" id="UP001591681"/>
    </source>
</evidence>
<dbReference type="InterPro" id="IPR057459">
    <property type="entry name" value="SYDE1/2_C2"/>
</dbReference>
<keyword evidence="2" id="KW-0597">Phosphoprotein</keyword>
<feature type="compositionally biased region" description="Pro residues" evidence="8">
    <location>
        <begin position="942"/>
        <end position="958"/>
    </location>
</feature>
<feature type="region of interest" description="Disordered" evidence="8">
    <location>
        <begin position="881"/>
        <end position="904"/>
    </location>
</feature>
<accession>A0ABD1IX21</accession>
<dbReference type="AlphaFoldDB" id="A0ABD1IX21"/>
<evidence type="ECO:0000256" key="2">
    <source>
        <dbReference type="ARBA" id="ARBA00022553"/>
    </source>
</evidence>
<dbReference type="SUPFAM" id="SSF48350">
    <property type="entry name" value="GTPase activation domain, GAP"/>
    <property type="match status" value="1"/>
</dbReference>
<dbReference type="EMBL" id="JBHFQA010000023">
    <property type="protein sequence ID" value="KAL2078540.1"/>
    <property type="molecule type" value="Genomic_DNA"/>
</dbReference>
<keyword evidence="3" id="KW-0564">Palmitate</keyword>
<keyword evidence="4" id="KW-0449">Lipoprotein</keyword>
<comment type="function">
    <text evidence="5">GTPase activator for the Rho-type GTPases. As a GCM1 downstream effector, it is involved in placental development and positively regulates trophoblast cells migration. It regulates cytoskeletal remodeling by controlling the activity of Rho GTPases including RHOA, CDC42 and RAC1.</text>
</comment>
<dbReference type="Pfam" id="PF00620">
    <property type="entry name" value="RhoGAP"/>
    <property type="match status" value="1"/>
</dbReference>
<evidence type="ECO:0000256" key="8">
    <source>
        <dbReference type="SAM" id="MobiDB-lite"/>
    </source>
</evidence>
<sequence>MAEPLLKRTFSRLRGKEKFRRKTDPKLADVQPKGQLVQSSSSSSVLTFAGAEVDSALAEDFTRRTQITVAKKQNWAKQASASREQPRAEAAHSLVQRAQEWDNPSGKAQASRPAWCQRTLREDSEEVGGRCSDFEWEPVPSSPLWDSIDMALPELAPPPPAAGYVEVSASSSTVRQAGHGAYLQHLERSSRAWVLSTGKTQASEEASRLHTSSHSDRKQNADTGEANIWYNPIPEEEDSRAEDVGSEFGDPWRRRGEMGRDSTHSRALKSGGTASSASSSRGTLCAASSTTIREVAADIACSSNSRKESPDMSQQRVQQTEVQVVAGASASSSSSSVVVSAPVSSDNPPATTSKKSGASGGASGGSSVMDKIKSPGTVRRLSMKMRKLPELRRKLSLRSTRSQRHGNSQGGGASGACGGGDDASPPNARKESSSNNVISRYHLDSSAPPTRPRRRASRARSTDKGGYLSDGDSPELLPKQGAPSSAAAPPGSQCPGASPPPPPPSSSHQPGQEGQAIMPVVDASSFRMYSLADQPRCAQRMSGLLTVHLLGVDELTRPPRGDASKEVFCAIQVDGVTRARTALLTCRGATLPLNHTFNLELERARLLKLVVLTPVSAPPGGGAGQQQQQQHSNGSSVAPTRNRVCCLGAVAIPPLFRGSRCQQLCVRLEPRGLLYVKLTLLEQWESPAPRLSELPPPSVFGVELRHLVEKEGSALQVPLIIQKCVAEIEKRGLKVVGLYRLCGSAAVKKELRDAFERDSAVVTLNEELYPDINVITGILKDYLRELPSPLITRTLYEVVLEAMSLRPAFRSDADAQRCQSTVSLLQCLPEPEKATLTLLLDHLSLVASFCDSNRMTCQNLAVCFGPVLLTPTQESWIPTVPGAASASSAPPVVPAPNASGRGGRSFAHSEDIASAVDFKRHIEVLHYLLQLWPIPTDRVPDSPTPPPMTAEPSPPSPVPVHAVSHNSLQRRGQRLLPLRLEMPQEVVVSRRGRGRLESPPCNRYAGDWSLCGRDFLSSGGDADYDEVAGSDSDEEDEEEDVARRMQQQHQHQHQQGATKDSWPPPSPAALYVDDFALDFDAPFTCRLSLKDFDTLISDLERELSKQINICL</sequence>
<feature type="compositionally biased region" description="Acidic residues" evidence="8">
    <location>
        <begin position="1022"/>
        <end position="1040"/>
    </location>
</feature>
<gene>
    <name evidence="10" type="ORF">ACEWY4_026225</name>
</gene>
<feature type="region of interest" description="Disordered" evidence="8">
    <location>
        <begin position="1021"/>
        <end position="1065"/>
    </location>
</feature>
<proteinExistence type="predicted"/>
<dbReference type="SMART" id="SM00324">
    <property type="entry name" value="RhoGAP"/>
    <property type="match status" value="1"/>
</dbReference>
<dbReference type="FunFam" id="1.10.555.10:FF:000051">
    <property type="entry name" value="Synapse defective Rho GTPase homolog 1"/>
    <property type="match status" value="1"/>
</dbReference>
<evidence type="ECO:0000256" key="1">
    <source>
        <dbReference type="ARBA" id="ARBA00022468"/>
    </source>
</evidence>
<dbReference type="PROSITE" id="PS50238">
    <property type="entry name" value="RHOGAP"/>
    <property type="match status" value="1"/>
</dbReference>
<feature type="compositionally biased region" description="Low complexity" evidence="8">
    <location>
        <begin position="881"/>
        <end position="899"/>
    </location>
</feature>
<name>A0ABD1IX21_9TELE</name>
<dbReference type="GO" id="GO:0005096">
    <property type="term" value="F:GTPase activator activity"/>
    <property type="evidence" value="ECO:0007669"/>
    <property type="project" value="UniProtKB-KW"/>
</dbReference>
<feature type="region of interest" description="Disordered" evidence="8">
    <location>
        <begin position="936"/>
        <end position="961"/>
    </location>
</feature>
<dbReference type="PANTHER" id="PTHR46150">
    <property type="entry name" value="RHO GTPASE-ACTIVATING PROTEIN 100F"/>
    <property type="match status" value="1"/>
</dbReference>
<feature type="region of interest" description="Disordered" evidence="8">
    <location>
        <begin position="195"/>
        <end position="289"/>
    </location>
</feature>
<evidence type="ECO:0000256" key="3">
    <source>
        <dbReference type="ARBA" id="ARBA00023139"/>
    </source>
</evidence>
<feature type="compositionally biased region" description="Low complexity" evidence="8">
    <location>
        <begin position="270"/>
        <end position="283"/>
    </location>
</feature>
<dbReference type="InterPro" id="IPR008936">
    <property type="entry name" value="Rho_GTPase_activation_prot"/>
</dbReference>
<evidence type="ECO:0000256" key="7">
    <source>
        <dbReference type="ARBA" id="ARBA00075368"/>
    </source>
</evidence>
<protein>
    <recommendedName>
        <fullName evidence="6">Rho GTPase-activating protein SYDE1</fullName>
    </recommendedName>
    <alternativeName>
        <fullName evidence="7">Synapse defective protein 1 homolog 1</fullName>
    </alternativeName>
</protein>
<feature type="compositionally biased region" description="Basic and acidic residues" evidence="8">
    <location>
        <begin position="205"/>
        <end position="220"/>
    </location>
</feature>
<reference evidence="10 11" key="1">
    <citation type="submission" date="2024-09" db="EMBL/GenBank/DDBJ databases">
        <title>A chromosome-level genome assembly of Gray's grenadier anchovy, Coilia grayii.</title>
        <authorList>
            <person name="Fu Z."/>
        </authorList>
    </citation>
    <scope>NUCLEOTIDE SEQUENCE [LARGE SCALE GENOMIC DNA]</scope>
    <source>
        <strain evidence="10">G4</strain>
        <tissue evidence="10">Muscle</tissue>
    </source>
</reference>
<feature type="region of interest" description="Disordered" evidence="8">
    <location>
        <begin position="301"/>
        <end position="514"/>
    </location>
</feature>
<dbReference type="Proteomes" id="UP001591681">
    <property type="component" value="Unassembled WGS sequence"/>
</dbReference>
<comment type="caution">
    <text evidence="10">The sequence shown here is derived from an EMBL/GenBank/DDBJ whole genome shotgun (WGS) entry which is preliminary data.</text>
</comment>
<organism evidence="10 11">
    <name type="scientific">Coilia grayii</name>
    <name type="common">Gray's grenadier anchovy</name>
    <dbReference type="NCBI Taxonomy" id="363190"/>
    <lineage>
        <taxon>Eukaryota</taxon>
        <taxon>Metazoa</taxon>
        <taxon>Chordata</taxon>
        <taxon>Craniata</taxon>
        <taxon>Vertebrata</taxon>
        <taxon>Euteleostomi</taxon>
        <taxon>Actinopterygii</taxon>
        <taxon>Neopterygii</taxon>
        <taxon>Teleostei</taxon>
        <taxon>Clupei</taxon>
        <taxon>Clupeiformes</taxon>
        <taxon>Clupeoidei</taxon>
        <taxon>Engraulidae</taxon>
        <taxon>Coilinae</taxon>
        <taxon>Coilia</taxon>
    </lineage>
</organism>
<evidence type="ECO:0000313" key="10">
    <source>
        <dbReference type="EMBL" id="KAL2078540.1"/>
    </source>
</evidence>
<keyword evidence="11" id="KW-1185">Reference proteome</keyword>
<evidence type="ECO:0000256" key="5">
    <source>
        <dbReference type="ARBA" id="ARBA00057607"/>
    </source>
</evidence>
<feature type="compositionally biased region" description="Low complexity" evidence="8">
    <location>
        <begin position="478"/>
        <end position="496"/>
    </location>
</feature>
<evidence type="ECO:0000259" key="9">
    <source>
        <dbReference type="PROSITE" id="PS50238"/>
    </source>
</evidence>
<feature type="region of interest" description="Disordered" evidence="8">
    <location>
        <begin position="13"/>
        <end position="41"/>
    </location>
</feature>
<feature type="compositionally biased region" description="Low complexity" evidence="8">
    <location>
        <begin position="314"/>
        <end position="345"/>
    </location>
</feature>
<keyword evidence="1" id="KW-0343">GTPase activation</keyword>
<feature type="compositionally biased region" description="Basic and acidic residues" evidence="8">
    <location>
        <begin position="250"/>
        <end position="264"/>
    </location>
</feature>
<feature type="domain" description="Rho-GAP" evidence="9">
    <location>
        <begin position="702"/>
        <end position="936"/>
    </location>
</feature>
<evidence type="ECO:0000256" key="6">
    <source>
        <dbReference type="ARBA" id="ARBA00074687"/>
    </source>
</evidence>
<dbReference type="PANTHER" id="PTHR46150:SF2">
    <property type="entry name" value="RHO GTPASE-ACTIVATING PROTEIN SYDE1"/>
    <property type="match status" value="1"/>
</dbReference>
<evidence type="ECO:0000256" key="4">
    <source>
        <dbReference type="ARBA" id="ARBA00023288"/>
    </source>
</evidence>
<dbReference type="InterPro" id="IPR052118">
    <property type="entry name" value="Rho-GAP_regulator"/>
</dbReference>
<dbReference type="Pfam" id="PF25336">
    <property type="entry name" value="C2_SYDE"/>
    <property type="match status" value="1"/>
</dbReference>
<feature type="compositionally biased region" description="Gly residues" evidence="8">
    <location>
        <begin position="408"/>
        <end position="421"/>
    </location>
</feature>
<dbReference type="InterPro" id="IPR000198">
    <property type="entry name" value="RhoGAP_dom"/>
</dbReference>
<feature type="region of interest" description="Disordered" evidence="8">
    <location>
        <begin position="72"/>
        <end position="114"/>
    </location>
</feature>
<dbReference type="Gene3D" id="1.10.555.10">
    <property type="entry name" value="Rho GTPase activation protein"/>
    <property type="match status" value="1"/>
</dbReference>